<dbReference type="Pfam" id="PF26550">
    <property type="entry name" value="Tricorn_2nd"/>
    <property type="match status" value="1"/>
</dbReference>
<evidence type="ECO:0000313" key="12">
    <source>
        <dbReference type="EMBL" id="TDQ09421.1"/>
    </source>
</evidence>
<dbReference type="GO" id="GO:0006508">
    <property type="term" value="P:proteolysis"/>
    <property type="evidence" value="ECO:0007669"/>
    <property type="project" value="UniProtKB-UniRule"/>
</dbReference>
<evidence type="ECO:0000256" key="5">
    <source>
        <dbReference type="ARBA" id="ARBA00022801"/>
    </source>
</evidence>
<evidence type="ECO:0000313" key="13">
    <source>
        <dbReference type="Proteomes" id="UP000295620"/>
    </source>
</evidence>
<dbReference type="Proteomes" id="UP000295620">
    <property type="component" value="Unassembled WGS sequence"/>
</dbReference>
<dbReference type="Gene3D" id="3.90.226.10">
    <property type="entry name" value="2-enoyl-CoA Hydratase, Chain A, domain 1"/>
    <property type="match status" value="1"/>
</dbReference>
<feature type="active site" description="Nucleophile" evidence="8">
    <location>
        <position position="992"/>
    </location>
</feature>
<protein>
    <recommendedName>
        <fullName evidence="7">Tricorn protease homolog</fullName>
        <ecNumber evidence="7">3.4.21.-</ecNumber>
    </recommendedName>
</protein>
<evidence type="ECO:0000256" key="7">
    <source>
        <dbReference type="PIRNR" id="PIRNR036421"/>
    </source>
</evidence>
<dbReference type="InterPro" id="IPR015943">
    <property type="entry name" value="WD40/YVTN_repeat-like_dom_sf"/>
</dbReference>
<evidence type="ECO:0000256" key="8">
    <source>
        <dbReference type="PIRSR" id="PIRSR036421-1"/>
    </source>
</evidence>
<comment type="caution">
    <text evidence="12">The sequence shown here is derived from an EMBL/GenBank/DDBJ whole genome shotgun (WGS) entry which is preliminary data.</text>
</comment>
<evidence type="ECO:0000256" key="6">
    <source>
        <dbReference type="ARBA" id="ARBA00022825"/>
    </source>
</evidence>
<dbReference type="Gene3D" id="3.30.750.44">
    <property type="match status" value="1"/>
</dbReference>
<dbReference type="GO" id="GO:0005737">
    <property type="term" value="C:cytoplasm"/>
    <property type="evidence" value="ECO:0007669"/>
    <property type="project" value="UniProtKB-SubCell"/>
</dbReference>
<dbReference type="SUPFAM" id="SSF52096">
    <property type="entry name" value="ClpP/crotonase"/>
    <property type="match status" value="1"/>
</dbReference>
<organism evidence="12 13">
    <name type="scientific">Pedobacter metabolipauper</name>
    <dbReference type="NCBI Taxonomy" id="425513"/>
    <lineage>
        <taxon>Bacteria</taxon>
        <taxon>Pseudomonadati</taxon>
        <taxon>Bacteroidota</taxon>
        <taxon>Sphingobacteriia</taxon>
        <taxon>Sphingobacteriales</taxon>
        <taxon>Sphingobacteriaceae</taxon>
        <taxon>Pedobacter</taxon>
    </lineage>
</organism>
<evidence type="ECO:0000256" key="2">
    <source>
        <dbReference type="ARBA" id="ARBA00008524"/>
    </source>
</evidence>
<dbReference type="SMART" id="SM00245">
    <property type="entry name" value="TSPc"/>
    <property type="match status" value="1"/>
</dbReference>
<dbReference type="OrthoDB" id="9815657at2"/>
<dbReference type="PIRSF" id="PIRSF036421">
    <property type="entry name" value="Tricorn_protease"/>
    <property type="match status" value="1"/>
</dbReference>
<dbReference type="Gene3D" id="2.130.10.10">
    <property type="entry name" value="YVTN repeat-like/Quinoprotein amine dehydrogenase"/>
    <property type="match status" value="1"/>
</dbReference>
<accession>A0A4R6SVL2</accession>
<name>A0A4R6SVL2_9SPHI</name>
<dbReference type="InterPro" id="IPR036034">
    <property type="entry name" value="PDZ_sf"/>
</dbReference>
<dbReference type="InterPro" id="IPR005151">
    <property type="entry name" value="Tail-specific_protease"/>
</dbReference>
<dbReference type="SUPFAM" id="SSF69304">
    <property type="entry name" value="Tricorn protease N-terminal domain"/>
    <property type="match status" value="1"/>
</dbReference>
<dbReference type="Pfam" id="PF14684">
    <property type="entry name" value="Tricorn_C1"/>
    <property type="match status" value="1"/>
</dbReference>
<dbReference type="InterPro" id="IPR029414">
    <property type="entry name" value="Tricorn_PDZ"/>
</dbReference>
<feature type="domain" description="Tail specific protease" evidence="11">
    <location>
        <begin position="867"/>
        <end position="1061"/>
    </location>
</feature>
<dbReference type="PANTHER" id="PTHR43253">
    <property type="entry name" value="TRICORN PROTEASE HOMOLOG 2-RELATED"/>
    <property type="match status" value="1"/>
</dbReference>
<keyword evidence="3 7" id="KW-0963">Cytoplasm</keyword>
<dbReference type="Pfam" id="PF26549">
    <property type="entry name" value="Tricorn_N"/>
    <property type="match status" value="1"/>
</dbReference>
<feature type="signal peptide" evidence="10">
    <location>
        <begin position="1"/>
        <end position="27"/>
    </location>
</feature>
<dbReference type="Pfam" id="PF03572">
    <property type="entry name" value="Peptidase_S41"/>
    <property type="match status" value="1"/>
</dbReference>
<dbReference type="Gene3D" id="2.120.10.60">
    <property type="entry name" value="Tricorn protease N-terminal domain"/>
    <property type="match status" value="1"/>
</dbReference>
<keyword evidence="4 7" id="KW-0645">Protease</keyword>
<dbReference type="InterPro" id="IPR012393">
    <property type="entry name" value="Tricorn_protease"/>
</dbReference>
<dbReference type="RefSeq" id="WP_133575505.1">
    <property type="nucleotide sequence ID" value="NZ_SNYC01000004.1"/>
</dbReference>
<dbReference type="InterPro" id="IPR028204">
    <property type="entry name" value="Tricorn_C1"/>
</dbReference>
<evidence type="ECO:0000256" key="4">
    <source>
        <dbReference type="ARBA" id="ARBA00022670"/>
    </source>
</evidence>
<keyword evidence="6 7" id="KW-0720">Serine protease</keyword>
<dbReference type="GO" id="GO:0008236">
    <property type="term" value="F:serine-type peptidase activity"/>
    <property type="evidence" value="ECO:0007669"/>
    <property type="project" value="UniProtKB-UniRule"/>
</dbReference>
<dbReference type="PANTHER" id="PTHR43253:SF1">
    <property type="entry name" value="TRICORN PROTEASE HOMOLOG 2-RELATED"/>
    <property type="match status" value="1"/>
</dbReference>
<dbReference type="SUPFAM" id="SSF50156">
    <property type="entry name" value="PDZ domain-like"/>
    <property type="match status" value="1"/>
</dbReference>
<feature type="chain" id="PRO_5020750407" description="Tricorn protease homolog" evidence="10">
    <location>
        <begin position="28"/>
        <end position="1104"/>
    </location>
</feature>
<feature type="active site" description="Charge relay system" evidence="8">
    <location>
        <position position="768"/>
    </location>
</feature>
<dbReference type="SUPFAM" id="SSF82171">
    <property type="entry name" value="DPP6 N-terminal domain-like"/>
    <property type="match status" value="1"/>
</dbReference>
<dbReference type="Gene3D" id="2.30.42.10">
    <property type="match status" value="1"/>
</dbReference>
<proteinExistence type="inferred from homology"/>
<dbReference type="CDD" id="cd07562">
    <property type="entry name" value="Peptidase_S41_TRI"/>
    <property type="match status" value="1"/>
</dbReference>
<dbReference type="Pfam" id="PF14685">
    <property type="entry name" value="PDZ_Tricorn"/>
    <property type="match status" value="1"/>
</dbReference>
<feature type="active site" description="Charge relay system" evidence="8">
    <location>
        <position position="1050"/>
    </location>
</feature>
<dbReference type="EC" id="3.4.21.-" evidence="7"/>
<comment type="similarity">
    <text evidence="2 7">Belongs to the peptidase S41B family.</text>
</comment>
<reference evidence="12 13" key="1">
    <citation type="submission" date="2019-03" db="EMBL/GenBank/DDBJ databases">
        <title>Genomic Encyclopedia of Archaeal and Bacterial Type Strains, Phase II (KMG-II): from individual species to whole genera.</title>
        <authorList>
            <person name="Goeker M."/>
        </authorList>
    </citation>
    <scope>NUCLEOTIDE SEQUENCE [LARGE SCALE GENOMIC DNA]</scope>
    <source>
        <strain evidence="12 13">DSM 19035</strain>
    </source>
</reference>
<feature type="compositionally biased region" description="Basic and acidic residues" evidence="9">
    <location>
        <begin position="558"/>
        <end position="585"/>
    </location>
</feature>
<feature type="region of interest" description="Disordered" evidence="9">
    <location>
        <begin position="552"/>
        <end position="598"/>
    </location>
</feature>
<keyword evidence="5 7" id="KW-0378">Hydrolase</keyword>
<comment type="function">
    <text evidence="7">Degrades oligopeptides.</text>
</comment>
<dbReference type="EMBL" id="SNYC01000004">
    <property type="protein sequence ID" value="TDQ09421.1"/>
    <property type="molecule type" value="Genomic_DNA"/>
</dbReference>
<evidence type="ECO:0000256" key="9">
    <source>
        <dbReference type="SAM" id="MobiDB-lite"/>
    </source>
</evidence>
<sequence length="1104" mass="122463">MNVLKLISCSLLTTTALSIFAAQPASAQTTETLLLRSPAVSASNLAFVYGGDIWIANRDGSNPRRLTVNPAVEQSPVFSPDGKQIAFTGNYDGNTDIYVIPVEGGAPKRVTYHPSADLVKGWLGNDELYFTATRDYNYALSPRMHSINLDGTNEKALPMPEAVQGSPSADKRYWAYIKNGDPTDRSNVAFKRYRGGGMPQIWIFDTQTKNIEIIPGPGSNNVKPQWLGNKVYFLSDRDLTLNLFSYDVKSKKTDKLTDFKDYDIKSLNAAAGSVVFEQAGKIHLLDAATNKITPVAITIQADAPYKRQHYIDLMADVRNFEISPKGVRGLFESRGEIFSVPKEKGDARNISNEPGSYEKYPAWSPDGKYISYLSDKNGKYQLVLQNQVTKAGPEYIDLGDTHFYFQPTWSPDSKKLFYSDSHLNLYYIDITTRKPVLVKSDKLGSHTSRTYNQLQPAWSPDSKWISYVATLPNTVSAVYLFNIEKATHTQVTDGMSSAASPTFSRDGKYLFFMASTDVGLTNSGLHMSAYQRSVNYNVYALILSKKTPSLFKTESDEETVKPDEPAPKKEEPKKADPKKDAKATDKAPAAPAEPVKKPIEIDLDELSNRIISLPVPASGLSGIEGSVEGQLLYIRNGELASLDLKKMESTTLIPGVYGIAVSGDGKSMMYASRGSYFIGAAGQKPASPEAGKLKLDGIKVLVDPTAEWKQMFNEVWQMEKEYFYAENMHGADWPAIKVKYEKFLPYVNHRSDLAYVFNEMMGEMVVGHNYIYPGDEPAATAIGVGMLGADYEIENGYYKISKIFSRLDWNPTFKAPLAEPGLNLKEGDYIVAVNGIPLTSKTSIYSLFDFKAGKQVAIKVNSKPSLDGAREVVVVPISLTAEMELRKMDWVERNRKRVDKMSDGQIAYVYMPNTGADGYTYFNRYYFSQMDKKALLMDERNNGGGWVADYVIDLLSRDLVSYWAIRDGKSFTTPGNGIFGPKAMLINENAGSGGDMMPYMFKHKGLGKLVGRTTMGILVGISGYPSLLDGGSITSPNFGIYDTNGKWIIENEGVAPDIFVEQTPKDLLEGRDPQLDRTIKLLQDEIKTYTYPNVAKPKDPIRGH</sequence>
<dbReference type="AlphaFoldDB" id="A0A4R6SVL2"/>
<keyword evidence="13" id="KW-1185">Reference proteome</keyword>
<comment type="subcellular location">
    <subcellularLocation>
        <location evidence="1 7">Cytoplasm</location>
    </subcellularLocation>
</comment>
<keyword evidence="10" id="KW-0732">Signal</keyword>
<evidence type="ECO:0000256" key="3">
    <source>
        <dbReference type="ARBA" id="ARBA00022490"/>
    </source>
</evidence>
<evidence type="ECO:0000256" key="10">
    <source>
        <dbReference type="SAM" id="SignalP"/>
    </source>
</evidence>
<evidence type="ECO:0000259" key="11">
    <source>
        <dbReference type="SMART" id="SM00245"/>
    </source>
</evidence>
<evidence type="ECO:0000256" key="1">
    <source>
        <dbReference type="ARBA" id="ARBA00004496"/>
    </source>
</evidence>
<gene>
    <name evidence="12" type="ORF">ATK78_1575</name>
</gene>
<dbReference type="InterPro" id="IPR029045">
    <property type="entry name" value="ClpP/crotonase-like_dom_sf"/>
</dbReference>